<proteinExistence type="predicted"/>
<accession>A0ABR4NP79</accession>
<evidence type="ECO:0000313" key="2">
    <source>
        <dbReference type="EMBL" id="KAL3229812.1"/>
    </source>
</evidence>
<reference evidence="2 3" key="1">
    <citation type="submission" date="2024-05" db="EMBL/GenBank/DDBJ databases">
        <title>Long read based assembly of the Candida bracarensis genome reveals expanded adhesin content.</title>
        <authorList>
            <person name="Marcet-Houben M."/>
            <person name="Ksiezopolska E."/>
            <person name="Gabaldon T."/>
        </authorList>
    </citation>
    <scope>NUCLEOTIDE SEQUENCE [LARGE SCALE GENOMIC DNA]</scope>
    <source>
        <strain evidence="2 3">CBM6</strain>
    </source>
</reference>
<feature type="transmembrane region" description="Helical" evidence="1">
    <location>
        <begin position="48"/>
        <end position="67"/>
    </location>
</feature>
<dbReference type="PRINTS" id="PR00250">
    <property type="entry name" value="GPCRSTE2"/>
</dbReference>
<keyword evidence="3" id="KW-1185">Reference proteome</keyword>
<dbReference type="Gene3D" id="1.10.287.920">
    <property type="entry name" value="Pheromone alpha factor receptor"/>
    <property type="match status" value="1"/>
</dbReference>
<protein>
    <submittedName>
        <fullName evidence="2">Pheromone alpha factor receptor</fullName>
    </submittedName>
</protein>
<keyword evidence="1" id="KW-0472">Membrane</keyword>
<dbReference type="PANTHER" id="PTHR28009">
    <property type="entry name" value="PHEROMONE ALPHA FACTOR RECEPTOR"/>
    <property type="match status" value="1"/>
</dbReference>
<dbReference type="Proteomes" id="UP001623330">
    <property type="component" value="Unassembled WGS sequence"/>
</dbReference>
<feature type="transmembrane region" description="Helical" evidence="1">
    <location>
        <begin position="122"/>
        <end position="149"/>
    </location>
</feature>
<keyword evidence="2" id="KW-0675">Receptor</keyword>
<evidence type="ECO:0000313" key="3">
    <source>
        <dbReference type="Proteomes" id="UP001623330"/>
    </source>
</evidence>
<dbReference type="InterPro" id="IPR000366">
    <property type="entry name" value="GPCR_STE2"/>
</dbReference>
<name>A0ABR4NP79_9SACH</name>
<dbReference type="Pfam" id="PF02116">
    <property type="entry name" value="STE2"/>
    <property type="match status" value="1"/>
</dbReference>
<keyword evidence="1" id="KW-1133">Transmembrane helix</keyword>
<evidence type="ECO:0000256" key="1">
    <source>
        <dbReference type="SAM" id="Phobius"/>
    </source>
</evidence>
<feature type="transmembrane region" description="Helical" evidence="1">
    <location>
        <begin position="197"/>
        <end position="219"/>
    </location>
</feature>
<feature type="transmembrane region" description="Helical" evidence="1">
    <location>
        <begin position="74"/>
        <end position="92"/>
    </location>
</feature>
<dbReference type="CDD" id="cd14939">
    <property type="entry name" value="7tmD_STE2"/>
    <property type="match status" value="1"/>
</dbReference>
<dbReference type="PANTHER" id="PTHR28009:SF1">
    <property type="entry name" value="PHEROMONE ALPHA FACTOR RECEPTOR"/>
    <property type="match status" value="1"/>
</dbReference>
<dbReference type="InterPro" id="IPR027458">
    <property type="entry name" value="STE2_TM1-TM2_sf"/>
</dbReference>
<keyword evidence="1" id="KW-0812">Transmembrane</keyword>
<comment type="caution">
    <text evidence="2">The sequence shown here is derived from an EMBL/GenBank/DDBJ whole genome shotgun (WGS) entry which is preliminary data.</text>
</comment>
<organism evidence="2 3">
    <name type="scientific">Nakaseomyces bracarensis</name>
    <dbReference type="NCBI Taxonomy" id="273131"/>
    <lineage>
        <taxon>Eukaryota</taxon>
        <taxon>Fungi</taxon>
        <taxon>Dikarya</taxon>
        <taxon>Ascomycota</taxon>
        <taxon>Saccharomycotina</taxon>
        <taxon>Saccharomycetes</taxon>
        <taxon>Saccharomycetales</taxon>
        <taxon>Saccharomycetaceae</taxon>
        <taxon>Nakaseomyces</taxon>
    </lineage>
</organism>
<feature type="transmembrane region" description="Helical" evidence="1">
    <location>
        <begin position="272"/>
        <end position="291"/>
    </location>
</feature>
<gene>
    <name evidence="2" type="ORF">RNJ44_01948</name>
</gene>
<feature type="transmembrane region" description="Helical" evidence="1">
    <location>
        <begin position="239"/>
        <end position="260"/>
    </location>
</feature>
<feature type="transmembrane region" description="Helical" evidence="1">
    <location>
        <begin position="161"/>
        <end position="185"/>
    </location>
</feature>
<dbReference type="EMBL" id="JBEVYD010000011">
    <property type="protein sequence ID" value="KAL3229812.1"/>
    <property type="molecule type" value="Genomic_DNA"/>
</dbReference>
<sequence>MSLIDLYYNSSYNPKDSLVYFTSSISYNDSMAFSEIDEILKEFVRLGIIYGVRCGAAMMTSIIMWLISSSRKTPIFIVNQISLILVVIHSSFNMKYALSNYSSMTFQMTGFPQVLTKNNTHVYGAASIFQVMLVASIEISLVFQVRVILLTEKVGYIGNPIFIFCCIFGITTTVMYLATTIKAMIAFYSGTLYVKAVYFNVSTILLASSINIMTIILIVKLVFAVRSRRYLGLKQFDAFHILLIISCHSLMVPSILYIVAYSTNGSISTDTIISVANLLVVLSLPLSSMWATTASNSSNTTFTYHDGMSNKYFTENSSVKTIGDDFTLTASTFKSKLYSFSPRRTRNVGEDLENTAFNLEVDEIKQSNNHEIYEIDTSSGKSESPLTIRNNNYLSDNVEDARILWKKPQQSDNEVINSDY</sequence>